<dbReference type="Proteomes" id="UP000326903">
    <property type="component" value="Unassembled WGS sequence"/>
</dbReference>
<dbReference type="EMBL" id="VYQF01000012">
    <property type="protein sequence ID" value="KAA9035469.1"/>
    <property type="molecule type" value="Genomic_DNA"/>
</dbReference>
<reference evidence="2 3" key="1">
    <citation type="submission" date="2019-09" db="EMBL/GenBank/DDBJ databases">
        <title>Draft genome sequence of Ginsengibacter sp. BR5-29.</title>
        <authorList>
            <person name="Im W.-T."/>
        </authorList>
    </citation>
    <scope>NUCLEOTIDE SEQUENCE [LARGE SCALE GENOMIC DNA]</scope>
    <source>
        <strain evidence="2 3">BR5-29</strain>
    </source>
</reference>
<dbReference type="SUPFAM" id="SSF69118">
    <property type="entry name" value="AhpD-like"/>
    <property type="match status" value="1"/>
</dbReference>
<evidence type="ECO:0000259" key="1">
    <source>
        <dbReference type="Pfam" id="PF02627"/>
    </source>
</evidence>
<organism evidence="2 3">
    <name type="scientific">Ginsengibacter hankyongi</name>
    <dbReference type="NCBI Taxonomy" id="2607284"/>
    <lineage>
        <taxon>Bacteria</taxon>
        <taxon>Pseudomonadati</taxon>
        <taxon>Bacteroidota</taxon>
        <taxon>Chitinophagia</taxon>
        <taxon>Chitinophagales</taxon>
        <taxon>Chitinophagaceae</taxon>
        <taxon>Ginsengibacter</taxon>
    </lineage>
</organism>
<dbReference type="Pfam" id="PF02627">
    <property type="entry name" value="CMD"/>
    <property type="match status" value="1"/>
</dbReference>
<dbReference type="PANTHER" id="PTHR34846">
    <property type="entry name" value="4-CARBOXYMUCONOLACTONE DECARBOXYLASE FAMILY PROTEIN (AFU_ORTHOLOGUE AFUA_6G11590)"/>
    <property type="match status" value="1"/>
</dbReference>
<gene>
    <name evidence="2" type="ORF">FW778_21140</name>
</gene>
<comment type="caution">
    <text evidence="2">The sequence shown here is derived from an EMBL/GenBank/DDBJ whole genome shotgun (WGS) entry which is preliminary data.</text>
</comment>
<keyword evidence="3" id="KW-1185">Reference proteome</keyword>
<dbReference type="Gene3D" id="1.20.1290.10">
    <property type="entry name" value="AhpD-like"/>
    <property type="match status" value="1"/>
</dbReference>
<dbReference type="InterPro" id="IPR003779">
    <property type="entry name" value="CMD-like"/>
</dbReference>
<sequence>MERISYSDAPTGMAQVMTNVEQFINKSGLDKKLLELLRFRVSQINSCAYCLHMHFKEALHAGEDEKRLYSLSAWRETPYYSPKEKAVFAFAETLTKLPPDEESDGIHDELNKYFSRQEIAYLTLAIAQINSWNRLTRSFGTVPGNYKVRESELVNG</sequence>
<accession>A0A5J5ICF7</accession>
<proteinExistence type="predicted"/>
<feature type="domain" description="Carboxymuconolactone decarboxylase-like" evidence="1">
    <location>
        <begin position="16"/>
        <end position="92"/>
    </location>
</feature>
<dbReference type="NCBIfam" id="TIGR00778">
    <property type="entry name" value="ahpD_dom"/>
    <property type="match status" value="1"/>
</dbReference>
<dbReference type="RefSeq" id="WP_150416890.1">
    <property type="nucleotide sequence ID" value="NZ_VYQF01000012.1"/>
</dbReference>
<protein>
    <submittedName>
        <fullName evidence="2">Carboxymuconolactone decarboxylase family protein</fullName>
    </submittedName>
</protein>
<dbReference type="PANTHER" id="PTHR34846:SF10">
    <property type="entry name" value="CYTOPLASMIC PROTEIN"/>
    <property type="match status" value="1"/>
</dbReference>
<dbReference type="AlphaFoldDB" id="A0A5J5ICF7"/>
<name>A0A5J5ICF7_9BACT</name>
<evidence type="ECO:0000313" key="3">
    <source>
        <dbReference type="Proteomes" id="UP000326903"/>
    </source>
</evidence>
<dbReference type="GO" id="GO:0051920">
    <property type="term" value="F:peroxiredoxin activity"/>
    <property type="evidence" value="ECO:0007669"/>
    <property type="project" value="InterPro"/>
</dbReference>
<evidence type="ECO:0000313" key="2">
    <source>
        <dbReference type="EMBL" id="KAA9035469.1"/>
    </source>
</evidence>
<dbReference type="InterPro" id="IPR004675">
    <property type="entry name" value="AhpD_core"/>
</dbReference>
<dbReference type="InterPro" id="IPR029032">
    <property type="entry name" value="AhpD-like"/>
</dbReference>